<reference evidence="5 6" key="2">
    <citation type="submission" date="2020-06" db="EMBL/GenBank/DDBJ databases">
        <title>Complete Genome Sequence of Clostridium muelleri sp. nov. P21T, an Acid-Alcohol Producing Acetogen Isolated from Old Hay.</title>
        <authorList>
            <person name="Duncan K.E."/>
            <person name="Tanner R.S."/>
        </authorList>
    </citation>
    <scope>NUCLEOTIDE SEQUENCE [LARGE SCALE GENOMIC DNA]</scope>
    <source>
        <strain evidence="5 6">P21</strain>
    </source>
</reference>
<dbReference type="Proteomes" id="UP000537131">
    <property type="component" value="Unassembled WGS sequence"/>
</dbReference>
<dbReference type="EMBL" id="JABBNI010000014">
    <property type="protein sequence ID" value="NMM62535.1"/>
    <property type="molecule type" value="Genomic_DNA"/>
</dbReference>
<dbReference type="SMART" id="SM00345">
    <property type="entry name" value="HTH_GNTR"/>
    <property type="match status" value="1"/>
</dbReference>
<evidence type="ECO:0000256" key="2">
    <source>
        <dbReference type="ARBA" id="ARBA00023125"/>
    </source>
</evidence>
<evidence type="ECO:0000256" key="1">
    <source>
        <dbReference type="ARBA" id="ARBA00023015"/>
    </source>
</evidence>
<reference evidence="5 6" key="1">
    <citation type="submission" date="2020-04" db="EMBL/GenBank/DDBJ databases">
        <authorList>
            <person name="Doyle D.A."/>
        </authorList>
    </citation>
    <scope>NUCLEOTIDE SEQUENCE [LARGE SCALE GENOMIC DNA]</scope>
    <source>
        <strain evidence="5 6">P21</strain>
    </source>
</reference>
<name>A0A7Y0HMU7_9CLOT</name>
<dbReference type="PANTHER" id="PTHR38445">
    <property type="entry name" value="HTH-TYPE TRANSCRIPTIONAL REPRESSOR YTRA"/>
    <property type="match status" value="1"/>
</dbReference>
<gene>
    <name evidence="5" type="ORF">HBE96_07490</name>
</gene>
<dbReference type="PROSITE" id="PS50949">
    <property type="entry name" value="HTH_GNTR"/>
    <property type="match status" value="1"/>
</dbReference>
<sequence>MKFCINKKVDFPIYQQLKEQIKYFLLSDMLQAGEKVPSPIELEKLLKINRNTVISAYKELEKEGLLVGKRGQGTYVSDNINDYNIKRHNKELLTLAEETIEKTKQLGFKPEELFTVIFNYTVLGVTDSKQPCLKALLTESAIQDLEYFRDVLIKELGINIDICLLSELQDNIDSELVRNCDFFITGFNHVEDVKAIIEPLDKEVIGLMAAPRIHAFMRIAKLNPGTKVGIVCGTTHGALNMKKAIEDAGVQNITIITCGAENKKQLLEMLQKVDVVITSRVAFNTVKALLPQQVQLLEFFSELDRNGLQMLKQYINNKAALK</sequence>
<dbReference type="SUPFAM" id="SSF46785">
    <property type="entry name" value="Winged helix' DNA-binding domain"/>
    <property type="match status" value="1"/>
</dbReference>
<dbReference type="Pfam" id="PF00392">
    <property type="entry name" value="GntR"/>
    <property type="match status" value="1"/>
</dbReference>
<feature type="domain" description="HTH gntR-type" evidence="4">
    <location>
        <begin position="11"/>
        <end position="79"/>
    </location>
</feature>
<keyword evidence="2" id="KW-0238">DNA-binding</keyword>
<dbReference type="PANTHER" id="PTHR38445:SF7">
    <property type="entry name" value="GNTR-FAMILY TRANSCRIPTIONAL REGULATOR"/>
    <property type="match status" value="1"/>
</dbReference>
<protein>
    <submittedName>
        <fullName evidence="5">GntR family transcriptional regulator</fullName>
    </submittedName>
</protein>
<keyword evidence="1" id="KW-0805">Transcription regulation</keyword>
<evidence type="ECO:0000259" key="4">
    <source>
        <dbReference type="PROSITE" id="PS50949"/>
    </source>
</evidence>
<dbReference type="RefSeq" id="WP_169297141.1">
    <property type="nucleotide sequence ID" value="NZ_JABBNI010000014.1"/>
</dbReference>
<dbReference type="InterPro" id="IPR036388">
    <property type="entry name" value="WH-like_DNA-bd_sf"/>
</dbReference>
<dbReference type="GO" id="GO:0003677">
    <property type="term" value="F:DNA binding"/>
    <property type="evidence" value="ECO:0007669"/>
    <property type="project" value="UniProtKB-KW"/>
</dbReference>
<organism evidence="5 6">
    <name type="scientific">Clostridium muellerianum</name>
    <dbReference type="NCBI Taxonomy" id="2716538"/>
    <lineage>
        <taxon>Bacteria</taxon>
        <taxon>Bacillati</taxon>
        <taxon>Bacillota</taxon>
        <taxon>Clostridia</taxon>
        <taxon>Eubacteriales</taxon>
        <taxon>Clostridiaceae</taxon>
        <taxon>Clostridium</taxon>
    </lineage>
</organism>
<dbReference type="Gene3D" id="1.10.10.10">
    <property type="entry name" value="Winged helix-like DNA-binding domain superfamily/Winged helix DNA-binding domain"/>
    <property type="match status" value="1"/>
</dbReference>
<proteinExistence type="predicted"/>
<keyword evidence="3" id="KW-0804">Transcription</keyword>
<dbReference type="AlphaFoldDB" id="A0A7Y0HMU7"/>
<dbReference type="InterPro" id="IPR000524">
    <property type="entry name" value="Tscrpt_reg_HTH_GntR"/>
</dbReference>
<keyword evidence="6" id="KW-1185">Reference proteome</keyword>
<evidence type="ECO:0000256" key="3">
    <source>
        <dbReference type="ARBA" id="ARBA00023163"/>
    </source>
</evidence>
<comment type="caution">
    <text evidence="5">The sequence shown here is derived from an EMBL/GenBank/DDBJ whole genome shotgun (WGS) entry which is preliminary data.</text>
</comment>
<dbReference type="CDD" id="cd07377">
    <property type="entry name" value="WHTH_GntR"/>
    <property type="match status" value="1"/>
</dbReference>
<dbReference type="GO" id="GO:0003700">
    <property type="term" value="F:DNA-binding transcription factor activity"/>
    <property type="evidence" value="ECO:0007669"/>
    <property type="project" value="InterPro"/>
</dbReference>
<evidence type="ECO:0000313" key="6">
    <source>
        <dbReference type="Proteomes" id="UP000537131"/>
    </source>
</evidence>
<evidence type="ECO:0000313" key="5">
    <source>
        <dbReference type="EMBL" id="NMM62535.1"/>
    </source>
</evidence>
<dbReference type="InterPro" id="IPR036390">
    <property type="entry name" value="WH_DNA-bd_sf"/>
</dbReference>
<accession>A0A7Y0HMU7</accession>